<evidence type="ECO:0000313" key="8">
    <source>
        <dbReference type="EMBL" id="MSD15699.1"/>
    </source>
</evidence>
<name>A0A844DZJ3_EUBRA</name>
<dbReference type="AlphaFoldDB" id="A0A844DZJ3"/>
<feature type="coiled-coil region" evidence="6">
    <location>
        <begin position="63"/>
        <end position="104"/>
    </location>
</feature>
<comment type="similarity">
    <text evidence="1 5">Belongs to the MreC family.</text>
</comment>
<gene>
    <name evidence="8" type="primary">mreC</name>
    <name evidence="8" type="ORF">GKE72_06350</name>
</gene>
<organism evidence="8 9">
    <name type="scientific">Eubacterium ramulus</name>
    <dbReference type="NCBI Taxonomy" id="39490"/>
    <lineage>
        <taxon>Bacteria</taxon>
        <taxon>Bacillati</taxon>
        <taxon>Bacillota</taxon>
        <taxon>Clostridia</taxon>
        <taxon>Eubacteriales</taxon>
        <taxon>Eubacteriaceae</taxon>
        <taxon>Eubacterium</taxon>
    </lineage>
</organism>
<keyword evidence="6" id="KW-0175">Coiled coil</keyword>
<evidence type="ECO:0000256" key="5">
    <source>
        <dbReference type="PIRNR" id="PIRNR038471"/>
    </source>
</evidence>
<feature type="domain" description="Rod shape-determining protein MreC beta-barrel core" evidence="7">
    <location>
        <begin position="124"/>
        <end position="275"/>
    </location>
</feature>
<dbReference type="GO" id="GO:0005886">
    <property type="term" value="C:plasma membrane"/>
    <property type="evidence" value="ECO:0007669"/>
    <property type="project" value="TreeGrafter"/>
</dbReference>
<evidence type="ECO:0000259" key="7">
    <source>
        <dbReference type="Pfam" id="PF04085"/>
    </source>
</evidence>
<protein>
    <recommendedName>
        <fullName evidence="2 5">Cell shape-determining protein MreC</fullName>
    </recommendedName>
    <alternativeName>
        <fullName evidence="4 5">Cell shape protein MreC</fullName>
    </alternativeName>
</protein>
<evidence type="ECO:0000256" key="4">
    <source>
        <dbReference type="ARBA" id="ARBA00032089"/>
    </source>
</evidence>
<dbReference type="PROSITE" id="PS51257">
    <property type="entry name" value="PROKAR_LIPOPROTEIN"/>
    <property type="match status" value="1"/>
</dbReference>
<keyword evidence="3 5" id="KW-0133">Cell shape</keyword>
<dbReference type="RefSeq" id="WP_154314462.1">
    <property type="nucleotide sequence ID" value="NZ_WKRA01000007.1"/>
</dbReference>
<dbReference type="NCBIfam" id="TIGR00219">
    <property type="entry name" value="mreC"/>
    <property type="match status" value="1"/>
</dbReference>
<dbReference type="InterPro" id="IPR042177">
    <property type="entry name" value="Cell/Rod_1"/>
</dbReference>
<dbReference type="PANTHER" id="PTHR34138:SF1">
    <property type="entry name" value="CELL SHAPE-DETERMINING PROTEIN MREC"/>
    <property type="match status" value="1"/>
</dbReference>
<sequence>MRKKKQSKFPAKYVLLIMTILCAVIIGCSLKTSGSGPVSAAAGAVLAPMQKGVNQLGSGLTNLREHLRTKKSLEKENEELRTQLADAQENLNQVQLNQEELDNLKSLYDMDQNYADYDKIAANVIGKDAGNWFSVFLIDRGSNDGITVGMNVLADGGLAGIVIQVGPNYAKVRSIIDDNSNVSARNLSTSDLCVVSGSLKTMNESSLIDFDDLRDKEDQAKVGDQIVTSNISDMFLEGIPIGYITDIKTDSNNLTKSGHIATIVDFEHLDDVFVILQTKDISTDTTNEQGGE</sequence>
<dbReference type="PANTHER" id="PTHR34138">
    <property type="entry name" value="CELL SHAPE-DETERMINING PROTEIN MREC"/>
    <property type="match status" value="1"/>
</dbReference>
<dbReference type="Gene3D" id="2.40.10.340">
    <property type="entry name" value="Rod shape-determining protein MreC, domain 1"/>
    <property type="match status" value="1"/>
</dbReference>
<comment type="caution">
    <text evidence="8">The sequence shown here is derived from an EMBL/GenBank/DDBJ whole genome shotgun (WGS) entry which is preliminary data.</text>
</comment>
<evidence type="ECO:0000256" key="2">
    <source>
        <dbReference type="ARBA" id="ARBA00013855"/>
    </source>
</evidence>
<dbReference type="InterPro" id="IPR042175">
    <property type="entry name" value="Cell/Rod_MreC_2"/>
</dbReference>
<accession>A0A844DZJ3</accession>
<dbReference type="InterPro" id="IPR007221">
    <property type="entry name" value="MreC"/>
</dbReference>
<dbReference type="Gene3D" id="2.40.10.350">
    <property type="entry name" value="Rod shape-determining protein MreC, domain 2"/>
    <property type="match status" value="1"/>
</dbReference>
<comment type="function">
    <text evidence="5">Involved in formation and maintenance of cell shape.</text>
</comment>
<dbReference type="InterPro" id="IPR055342">
    <property type="entry name" value="MreC_beta-barrel_core"/>
</dbReference>
<dbReference type="EMBL" id="WKRA01000007">
    <property type="protein sequence ID" value="MSD15699.1"/>
    <property type="molecule type" value="Genomic_DNA"/>
</dbReference>
<evidence type="ECO:0000256" key="1">
    <source>
        <dbReference type="ARBA" id="ARBA00009369"/>
    </source>
</evidence>
<dbReference type="Proteomes" id="UP000431304">
    <property type="component" value="Unassembled WGS sequence"/>
</dbReference>
<dbReference type="Pfam" id="PF04085">
    <property type="entry name" value="MreC"/>
    <property type="match status" value="1"/>
</dbReference>
<evidence type="ECO:0000256" key="3">
    <source>
        <dbReference type="ARBA" id="ARBA00022960"/>
    </source>
</evidence>
<evidence type="ECO:0000313" key="9">
    <source>
        <dbReference type="Proteomes" id="UP000431304"/>
    </source>
</evidence>
<proteinExistence type="inferred from homology"/>
<reference evidence="8 9" key="1">
    <citation type="journal article" date="2019" name="Nat. Med.">
        <title>A library of human gut bacterial isolates paired with longitudinal multiomics data enables mechanistic microbiome research.</title>
        <authorList>
            <person name="Poyet M."/>
            <person name="Groussin M."/>
            <person name="Gibbons S.M."/>
            <person name="Avila-Pacheco J."/>
            <person name="Jiang X."/>
            <person name="Kearney S.M."/>
            <person name="Perrotta A.R."/>
            <person name="Berdy B."/>
            <person name="Zhao S."/>
            <person name="Lieberman T.D."/>
            <person name="Swanson P.K."/>
            <person name="Smith M."/>
            <person name="Roesemann S."/>
            <person name="Alexander J.E."/>
            <person name="Rich S.A."/>
            <person name="Livny J."/>
            <person name="Vlamakis H."/>
            <person name="Clish C."/>
            <person name="Bullock K."/>
            <person name="Deik A."/>
            <person name="Scott J."/>
            <person name="Pierce K.A."/>
            <person name="Xavier R.J."/>
            <person name="Alm E.J."/>
        </authorList>
    </citation>
    <scope>NUCLEOTIDE SEQUENCE [LARGE SCALE GENOMIC DNA]</scope>
    <source>
        <strain evidence="8 9">BIOML-A3</strain>
    </source>
</reference>
<dbReference type="GO" id="GO:0008360">
    <property type="term" value="P:regulation of cell shape"/>
    <property type="evidence" value="ECO:0007669"/>
    <property type="project" value="UniProtKB-KW"/>
</dbReference>
<evidence type="ECO:0000256" key="6">
    <source>
        <dbReference type="SAM" id="Coils"/>
    </source>
</evidence>
<dbReference type="PIRSF" id="PIRSF038471">
    <property type="entry name" value="MreC"/>
    <property type="match status" value="1"/>
</dbReference>